<dbReference type="Pfam" id="PF01782">
    <property type="entry name" value="RimM"/>
    <property type="match status" value="1"/>
</dbReference>
<keyword evidence="3 5" id="KW-0698">rRNA processing</keyword>
<dbReference type="Gene3D" id="2.30.30.240">
    <property type="entry name" value="PRC-barrel domain"/>
    <property type="match status" value="1"/>
</dbReference>
<comment type="subcellular location">
    <subcellularLocation>
        <location evidence="5">Cytoplasm</location>
    </subcellularLocation>
</comment>
<dbReference type="GO" id="GO:0042274">
    <property type="term" value="P:ribosomal small subunit biogenesis"/>
    <property type="evidence" value="ECO:0007669"/>
    <property type="project" value="UniProtKB-UniRule"/>
</dbReference>
<evidence type="ECO:0000313" key="8">
    <source>
        <dbReference type="EMBL" id="ALO16115.1"/>
    </source>
</evidence>
<dbReference type="PANTHER" id="PTHR33692">
    <property type="entry name" value="RIBOSOME MATURATION FACTOR RIMM"/>
    <property type="match status" value="1"/>
</dbReference>
<dbReference type="SUPFAM" id="SSF50346">
    <property type="entry name" value="PRC-barrel domain"/>
    <property type="match status" value="1"/>
</dbReference>
<dbReference type="InterPro" id="IPR056792">
    <property type="entry name" value="PRC_RimM"/>
</dbReference>
<evidence type="ECO:0000313" key="9">
    <source>
        <dbReference type="Proteomes" id="UP000064893"/>
    </source>
</evidence>
<keyword evidence="9" id="KW-1185">Reference proteome</keyword>
<evidence type="ECO:0000256" key="3">
    <source>
        <dbReference type="ARBA" id="ARBA00022552"/>
    </source>
</evidence>
<accession>A0A0S2I162</accession>
<organism evidence="8 9">
    <name type="scientific">Salinivirga cyanobacteriivorans</name>
    <dbReference type="NCBI Taxonomy" id="1307839"/>
    <lineage>
        <taxon>Bacteria</taxon>
        <taxon>Pseudomonadati</taxon>
        <taxon>Bacteroidota</taxon>
        <taxon>Bacteroidia</taxon>
        <taxon>Bacteroidales</taxon>
        <taxon>Salinivirgaceae</taxon>
        <taxon>Salinivirga</taxon>
    </lineage>
</organism>
<dbReference type="HAMAP" id="MF_00014">
    <property type="entry name" value="Ribosome_mat_RimM"/>
    <property type="match status" value="1"/>
</dbReference>
<reference evidence="8 9" key="1">
    <citation type="submission" date="2015-11" db="EMBL/GenBank/DDBJ databases">
        <title>Description and complete genome sequence of a novel strain predominating in hypersaline microbial mats and representing a new family of the Bacteriodetes phylum.</title>
        <authorList>
            <person name="Spring S."/>
            <person name="Bunk B."/>
            <person name="Sproer C."/>
            <person name="Klenk H.-P."/>
        </authorList>
    </citation>
    <scope>NUCLEOTIDE SEQUENCE [LARGE SCALE GENOMIC DNA]</scope>
    <source>
        <strain evidence="8 9">L21-Spi-D4</strain>
    </source>
</reference>
<dbReference type="PANTHER" id="PTHR33692:SF1">
    <property type="entry name" value="RIBOSOME MATURATION FACTOR RIMM"/>
    <property type="match status" value="1"/>
</dbReference>
<dbReference type="GO" id="GO:0006364">
    <property type="term" value="P:rRNA processing"/>
    <property type="evidence" value="ECO:0007669"/>
    <property type="project" value="UniProtKB-UniRule"/>
</dbReference>
<comment type="domain">
    <text evidence="5">The PRC barrel domain binds ribosomal protein uS19.</text>
</comment>
<dbReference type="Proteomes" id="UP000064893">
    <property type="component" value="Chromosome"/>
</dbReference>
<dbReference type="NCBIfam" id="TIGR02273">
    <property type="entry name" value="16S_RimM"/>
    <property type="match status" value="1"/>
</dbReference>
<feature type="domain" description="Ribosome maturation factor RimM PRC barrel" evidence="7">
    <location>
        <begin position="100"/>
        <end position="166"/>
    </location>
</feature>
<dbReference type="InterPro" id="IPR011961">
    <property type="entry name" value="RimM"/>
</dbReference>
<dbReference type="EMBL" id="CP013118">
    <property type="protein sequence ID" value="ALO16115.1"/>
    <property type="molecule type" value="Genomic_DNA"/>
</dbReference>
<keyword evidence="4 5" id="KW-0143">Chaperone</keyword>
<evidence type="ECO:0000259" key="7">
    <source>
        <dbReference type="Pfam" id="PF24986"/>
    </source>
</evidence>
<comment type="function">
    <text evidence="5">An accessory protein needed during the final step in the assembly of 30S ribosomal subunit, possibly for assembly of the head region. Essential for efficient processing of 16S rRNA. May be needed both before and after RbfA during the maturation of 16S rRNA. It has affinity for free ribosomal 30S subunits but not for 70S ribosomes.</text>
</comment>
<protein>
    <recommendedName>
        <fullName evidence="5">Ribosome maturation factor RimM</fullName>
    </recommendedName>
</protein>
<comment type="subunit">
    <text evidence="5">Binds ribosomal protein uS19.</text>
</comment>
<dbReference type="GO" id="GO:0043022">
    <property type="term" value="F:ribosome binding"/>
    <property type="evidence" value="ECO:0007669"/>
    <property type="project" value="InterPro"/>
</dbReference>
<dbReference type="InterPro" id="IPR002676">
    <property type="entry name" value="RimM_N"/>
</dbReference>
<dbReference type="Gene3D" id="2.40.30.60">
    <property type="entry name" value="RimM"/>
    <property type="match status" value="1"/>
</dbReference>
<dbReference type="OrthoDB" id="9810331at2"/>
<evidence type="ECO:0000256" key="1">
    <source>
        <dbReference type="ARBA" id="ARBA00022490"/>
    </source>
</evidence>
<evidence type="ECO:0000256" key="5">
    <source>
        <dbReference type="HAMAP-Rule" id="MF_00014"/>
    </source>
</evidence>
<dbReference type="Pfam" id="PF24986">
    <property type="entry name" value="PRC_RimM"/>
    <property type="match status" value="1"/>
</dbReference>
<dbReference type="InterPro" id="IPR036976">
    <property type="entry name" value="RimM_N_sf"/>
</dbReference>
<proteinExistence type="inferred from homology"/>
<dbReference type="GO" id="GO:0005840">
    <property type="term" value="C:ribosome"/>
    <property type="evidence" value="ECO:0007669"/>
    <property type="project" value="InterPro"/>
</dbReference>
<evidence type="ECO:0000256" key="2">
    <source>
        <dbReference type="ARBA" id="ARBA00022517"/>
    </source>
</evidence>
<name>A0A0S2I162_9BACT</name>
<dbReference type="PATRIC" id="fig|1307839.3.peg.2617"/>
<gene>
    <name evidence="5 8" type="primary">rimM</name>
    <name evidence="8" type="ORF">L21SP5_02491</name>
</gene>
<dbReference type="InterPro" id="IPR011033">
    <property type="entry name" value="PRC_barrel-like_sf"/>
</dbReference>
<keyword evidence="1 5" id="KW-0963">Cytoplasm</keyword>
<sequence>MNFQDCVLAGTITKTHGVDGKVVISTDNDLETKDFREPIFINIDGLLVPFFVVTIDTKGRNQYILTLELVEDVDEASTLIGLDVYLSATDDVFSESIEMSQLEGLNVIDQEKGEIGRIKRIDEVAGNYLLVIDNGNDEVLIPFNEDFIVEILPEEHYILLQLPDGLLELNQ</sequence>
<dbReference type="InterPro" id="IPR009000">
    <property type="entry name" value="Transl_B-barrel_sf"/>
</dbReference>
<dbReference type="STRING" id="1307839.L21SP5_02491"/>
<dbReference type="AlphaFoldDB" id="A0A0S2I162"/>
<evidence type="ECO:0000256" key="4">
    <source>
        <dbReference type="ARBA" id="ARBA00023186"/>
    </source>
</evidence>
<evidence type="ECO:0000259" key="6">
    <source>
        <dbReference type="Pfam" id="PF01782"/>
    </source>
</evidence>
<dbReference type="SUPFAM" id="SSF50447">
    <property type="entry name" value="Translation proteins"/>
    <property type="match status" value="1"/>
</dbReference>
<dbReference type="RefSeq" id="WP_057953515.1">
    <property type="nucleotide sequence ID" value="NZ_CP013118.1"/>
</dbReference>
<feature type="domain" description="RimM N-terminal" evidence="6">
    <location>
        <begin position="9"/>
        <end position="88"/>
    </location>
</feature>
<dbReference type="KEGG" id="blq:L21SP5_02491"/>
<keyword evidence="2 5" id="KW-0690">Ribosome biogenesis</keyword>
<comment type="similarity">
    <text evidence="5">Belongs to the RimM family.</text>
</comment>
<dbReference type="GO" id="GO:0005737">
    <property type="term" value="C:cytoplasm"/>
    <property type="evidence" value="ECO:0007669"/>
    <property type="project" value="UniProtKB-SubCell"/>
</dbReference>